<accession>A0ACA9NJS3</accession>
<protein>
    <submittedName>
        <fullName evidence="1">248_t:CDS:1</fullName>
    </submittedName>
</protein>
<keyword evidence="2" id="KW-1185">Reference proteome</keyword>
<gene>
    <name evidence="1" type="ORF">ACOLOM_LOCUS8353</name>
</gene>
<evidence type="ECO:0000313" key="1">
    <source>
        <dbReference type="EMBL" id="CAG8654437.1"/>
    </source>
</evidence>
<evidence type="ECO:0000313" key="2">
    <source>
        <dbReference type="Proteomes" id="UP000789525"/>
    </source>
</evidence>
<organism evidence="1 2">
    <name type="scientific">Acaulospora colombiana</name>
    <dbReference type="NCBI Taxonomy" id="27376"/>
    <lineage>
        <taxon>Eukaryota</taxon>
        <taxon>Fungi</taxon>
        <taxon>Fungi incertae sedis</taxon>
        <taxon>Mucoromycota</taxon>
        <taxon>Glomeromycotina</taxon>
        <taxon>Glomeromycetes</taxon>
        <taxon>Diversisporales</taxon>
        <taxon>Acaulosporaceae</taxon>
        <taxon>Acaulospora</taxon>
    </lineage>
</organism>
<dbReference type="Proteomes" id="UP000789525">
    <property type="component" value="Unassembled WGS sequence"/>
</dbReference>
<proteinExistence type="predicted"/>
<name>A0ACA9NJS3_9GLOM</name>
<reference evidence="1" key="1">
    <citation type="submission" date="2021-06" db="EMBL/GenBank/DDBJ databases">
        <authorList>
            <person name="Kallberg Y."/>
            <person name="Tangrot J."/>
            <person name="Rosling A."/>
        </authorList>
    </citation>
    <scope>NUCLEOTIDE SEQUENCE</scope>
    <source>
        <strain evidence="1">CL356</strain>
    </source>
</reference>
<sequence length="88" mass="9679">LGDTKTPPGNGYTIKEISYHDLPEKGYLYEYAPKNTDGTPKPSSEDSTLSDENTLRDSGLIKVQFLPGAFDSLGTDESNELNESECYL</sequence>
<feature type="non-terminal residue" evidence="1">
    <location>
        <position position="1"/>
    </location>
</feature>
<comment type="caution">
    <text evidence="1">The sequence shown here is derived from an EMBL/GenBank/DDBJ whole genome shotgun (WGS) entry which is preliminary data.</text>
</comment>
<dbReference type="EMBL" id="CAJVPT010021308">
    <property type="protein sequence ID" value="CAG8654437.1"/>
    <property type="molecule type" value="Genomic_DNA"/>
</dbReference>